<organism evidence="3 4">
    <name type="scientific">Bombilactobacillus folatiphilus</name>
    <dbReference type="NCBI Taxonomy" id="2923362"/>
    <lineage>
        <taxon>Bacteria</taxon>
        <taxon>Bacillati</taxon>
        <taxon>Bacillota</taxon>
        <taxon>Bacilli</taxon>
        <taxon>Lactobacillales</taxon>
        <taxon>Lactobacillaceae</taxon>
        <taxon>Bombilactobacillus</taxon>
    </lineage>
</organism>
<keyword evidence="4" id="KW-1185">Reference proteome</keyword>
<evidence type="ECO:0000313" key="3">
    <source>
        <dbReference type="EMBL" id="UQS82475.1"/>
    </source>
</evidence>
<evidence type="ECO:0000313" key="4">
    <source>
        <dbReference type="Proteomes" id="UP000831495"/>
    </source>
</evidence>
<dbReference type="SUPFAM" id="SSF53062">
    <property type="entry name" value="PTS system fructose IIA component-like"/>
    <property type="match status" value="1"/>
</dbReference>
<protein>
    <recommendedName>
        <fullName evidence="2">PTS EIIA type-4 domain-containing protein</fullName>
    </recommendedName>
</protein>
<dbReference type="PANTHER" id="PTHR33799:SF1">
    <property type="entry name" value="PTS SYSTEM MANNOSE-SPECIFIC EIIAB COMPONENT-RELATED"/>
    <property type="match status" value="1"/>
</dbReference>
<accession>A0ABY4P9S2</accession>
<feature type="domain" description="PTS EIIA type-4" evidence="2">
    <location>
        <begin position="1"/>
        <end position="113"/>
    </location>
</feature>
<dbReference type="InterPro" id="IPR036662">
    <property type="entry name" value="PTS_EIIA_man-typ_sf"/>
</dbReference>
<sequence length="129" mass="14306">MFQAISLIMGSQKHLHYLTAYVDDQLNFSDQLAQKVQPILQQQLIFVSDVVGGSVNNELMTFTQGRSNCLLISGMNLPFLLELVNYVNTTNCQTVAQSVTNVQKLIKLGQQGLQLVQLDSTATPAEEDF</sequence>
<proteinExistence type="predicted"/>
<evidence type="ECO:0000259" key="2">
    <source>
        <dbReference type="PROSITE" id="PS51096"/>
    </source>
</evidence>
<dbReference type="PROSITE" id="PS51096">
    <property type="entry name" value="PTS_EIIA_TYPE_4"/>
    <property type="match status" value="1"/>
</dbReference>
<dbReference type="EMBL" id="CP093366">
    <property type="protein sequence ID" value="UQS82475.1"/>
    <property type="molecule type" value="Genomic_DNA"/>
</dbReference>
<gene>
    <name evidence="3" type="ORF">MOO45_01970</name>
</gene>
<name>A0ABY4P9S2_9LACO</name>
<reference evidence="3" key="1">
    <citation type="journal article" date="2022" name="Int. J. Syst. Evol. Microbiol.">
        <title>Apilactobacillus apisilvae sp. nov., Nicolia spurrieriana gen. nov. sp. nov., Bombilactobacillus folatiphilus sp. nov. and Bombilactobacillus thymidiniphilus sp. nov., four new lactic acid bacterial isolates from stingless bees Tetragonula carbonaria and Austroplebeia australis.</title>
        <authorList>
            <person name="Oliphant S.A."/>
            <person name="Watson-Haigh N.S."/>
            <person name="Sumby K.M."/>
            <person name="Gardner J."/>
            <person name="Groom S."/>
            <person name="Jiranek V."/>
        </authorList>
    </citation>
    <scope>NUCLEOTIDE SEQUENCE</scope>
    <source>
        <strain evidence="3">SG4_D2</strain>
    </source>
</reference>
<keyword evidence="1" id="KW-0808">Transferase</keyword>
<evidence type="ECO:0000256" key="1">
    <source>
        <dbReference type="ARBA" id="ARBA00022679"/>
    </source>
</evidence>
<dbReference type="Pfam" id="PF03610">
    <property type="entry name" value="EIIA-man"/>
    <property type="match status" value="1"/>
</dbReference>
<dbReference type="RefSeq" id="WP_249514753.1">
    <property type="nucleotide sequence ID" value="NZ_CP093366.1"/>
</dbReference>
<dbReference type="Gene3D" id="3.40.50.510">
    <property type="entry name" value="Phosphotransferase system, mannose-type IIA component"/>
    <property type="match status" value="1"/>
</dbReference>
<dbReference type="Proteomes" id="UP000831495">
    <property type="component" value="Chromosome"/>
</dbReference>
<dbReference type="InterPro" id="IPR004701">
    <property type="entry name" value="PTS_EIIA_man-typ"/>
</dbReference>
<dbReference type="InterPro" id="IPR051471">
    <property type="entry name" value="Bacterial_PTS_sugar_comp"/>
</dbReference>
<dbReference type="PANTHER" id="PTHR33799">
    <property type="entry name" value="PTS PERMEASE-RELATED-RELATED"/>
    <property type="match status" value="1"/>
</dbReference>